<feature type="domain" description="Orc1-like AAA ATPase" evidence="8">
    <location>
        <begin position="14"/>
        <end position="159"/>
    </location>
</feature>
<dbReference type="InterPro" id="IPR048866">
    <property type="entry name" value="ORC5_lid"/>
</dbReference>
<sequence>MLPDELLEQLQTSFPCRELQIRQLSALYSARLPSPSLLTVYGLEATGKTSIVRGVLRANSIQHCIVNSRECITGRHLLERTVASCLDALDQYDDAEIDRKPYARCENISALVVHLQRMMEERTEKFVLVFDGIDRQREAPPTLLPSLARFGEMIPHLSILLITRFPLPLALHSPGAPHLPFPPYTRAESIHILSQSPPKIFLTPPDPEKFPDYTADLAAEDDAWLWGRFLGTVWDTMSKHVGRDLVSFRTTALRMWRPFVTPVVAGELGTRHFVRLMVRQRSLFQGEEPLLNRVVPKESRFKENIKDTLAVGTVKKKPLHLDTDILSLPHYTHYLLIAAYLASYNPARTDSTYFMTHADGRKNRRRVKNTPLSSSVSLSKSKNAKNHRRIPRHLLTPSPFPLDRLFAIFRSLVEGEREGSVPQTGDLLGMVRTLASLRLLVRAGVGGEVEGGGKWRVAFGWEWVRGIGRGVGVEVGEWLVGGVDG</sequence>
<evidence type="ECO:0000313" key="12">
    <source>
        <dbReference type="Proteomes" id="UP000799536"/>
    </source>
</evidence>
<comment type="similarity">
    <text evidence="2">Belongs to the ORC5 family.</text>
</comment>
<dbReference type="InterPro" id="IPR047088">
    <property type="entry name" value="ORC5_C"/>
</dbReference>
<dbReference type="PANTHER" id="PTHR12705:SF0">
    <property type="entry name" value="ORIGIN RECOGNITION COMPLEX SUBUNIT 5"/>
    <property type="match status" value="1"/>
</dbReference>
<dbReference type="Gene3D" id="3.40.50.300">
    <property type="entry name" value="P-loop containing nucleotide triphosphate hydrolases"/>
    <property type="match status" value="1"/>
</dbReference>
<evidence type="ECO:0000259" key="8">
    <source>
        <dbReference type="Pfam" id="PF13191"/>
    </source>
</evidence>
<dbReference type="InterPro" id="IPR027417">
    <property type="entry name" value="P-loop_NTPase"/>
</dbReference>
<dbReference type="Proteomes" id="UP000799536">
    <property type="component" value="Unassembled WGS sequence"/>
</dbReference>
<keyword evidence="6" id="KW-0539">Nucleus</keyword>
<feature type="region of interest" description="Disordered" evidence="7">
    <location>
        <begin position="362"/>
        <end position="383"/>
    </location>
</feature>
<feature type="domain" description="Origin recognition complex subunit 5 C-terminal" evidence="9">
    <location>
        <begin position="328"/>
        <end position="479"/>
    </location>
</feature>
<dbReference type="GO" id="GO:0005664">
    <property type="term" value="C:nuclear origin of replication recognition complex"/>
    <property type="evidence" value="ECO:0007669"/>
    <property type="project" value="TreeGrafter"/>
</dbReference>
<evidence type="ECO:0000259" key="9">
    <source>
        <dbReference type="Pfam" id="PF14630"/>
    </source>
</evidence>
<dbReference type="Gene3D" id="1.10.8.60">
    <property type="match status" value="1"/>
</dbReference>
<keyword evidence="12" id="KW-1185">Reference proteome</keyword>
<accession>A0A9P4JDL7</accession>
<dbReference type="InterPro" id="IPR020796">
    <property type="entry name" value="ORC5"/>
</dbReference>
<evidence type="ECO:0000256" key="3">
    <source>
        <dbReference type="ARBA" id="ARBA00022705"/>
    </source>
</evidence>
<gene>
    <name evidence="11" type="ORF">GQ43DRAFT_425071</name>
</gene>
<evidence type="ECO:0000259" key="10">
    <source>
        <dbReference type="Pfam" id="PF21639"/>
    </source>
</evidence>
<evidence type="ECO:0000313" key="11">
    <source>
        <dbReference type="EMBL" id="KAF2197190.1"/>
    </source>
</evidence>
<dbReference type="Pfam" id="PF14630">
    <property type="entry name" value="ORC5_C"/>
    <property type="match status" value="1"/>
</dbReference>
<evidence type="ECO:0008006" key="13">
    <source>
        <dbReference type="Google" id="ProtNLM"/>
    </source>
</evidence>
<keyword evidence="5" id="KW-0067">ATP-binding</keyword>
<feature type="compositionally biased region" description="Low complexity" evidence="7">
    <location>
        <begin position="372"/>
        <end position="381"/>
    </location>
</feature>
<dbReference type="Pfam" id="PF13191">
    <property type="entry name" value="AAA_16"/>
    <property type="match status" value="1"/>
</dbReference>
<dbReference type="SUPFAM" id="SSF52540">
    <property type="entry name" value="P-loop containing nucleoside triphosphate hydrolases"/>
    <property type="match status" value="1"/>
</dbReference>
<reference evidence="11" key="1">
    <citation type="journal article" date="2020" name="Stud. Mycol.">
        <title>101 Dothideomycetes genomes: a test case for predicting lifestyles and emergence of pathogens.</title>
        <authorList>
            <person name="Haridas S."/>
            <person name="Albert R."/>
            <person name="Binder M."/>
            <person name="Bloem J."/>
            <person name="Labutti K."/>
            <person name="Salamov A."/>
            <person name="Andreopoulos B."/>
            <person name="Baker S."/>
            <person name="Barry K."/>
            <person name="Bills G."/>
            <person name="Bluhm B."/>
            <person name="Cannon C."/>
            <person name="Castanera R."/>
            <person name="Culley D."/>
            <person name="Daum C."/>
            <person name="Ezra D."/>
            <person name="Gonzalez J."/>
            <person name="Henrissat B."/>
            <person name="Kuo A."/>
            <person name="Liang C."/>
            <person name="Lipzen A."/>
            <person name="Lutzoni F."/>
            <person name="Magnuson J."/>
            <person name="Mondo S."/>
            <person name="Nolan M."/>
            <person name="Ohm R."/>
            <person name="Pangilinan J."/>
            <person name="Park H.-J."/>
            <person name="Ramirez L."/>
            <person name="Alfaro M."/>
            <person name="Sun H."/>
            <person name="Tritt A."/>
            <person name="Yoshinaga Y."/>
            <person name="Zwiers L.-H."/>
            <person name="Turgeon B."/>
            <person name="Goodwin S."/>
            <person name="Spatafora J."/>
            <person name="Crous P."/>
            <person name="Grigoriev I."/>
        </authorList>
    </citation>
    <scope>NUCLEOTIDE SEQUENCE</scope>
    <source>
        <strain evidence="11">ATCC 74209</strain>
    </source>
</reference>
<dbReference type="GO" id="GO:0003688">
    <property type="term" value="F:DNA replication origin binding"/>
    <property type="evidence" value="ECO:0007669"/>
    <property type="project" value="TreeGrafter"/>
</dbReference>
<organism evidence="11 12">
    <name type="scientific">Delitschia confertaspora ATCC 74209</name>
    <dbReference type="NCBI Taxonomy" id="1513339"/>
    <lineage>
        <taxon>Eukaryota</taxon>
        <taxon>Fungi</taxon>
        <taxon>Dikarya</taxon>
        <taxon>Ascomycota</taxon>
        <taxon>Pezizomycotina</taxon>
        <taxon>Dothideomycetes</taxon>
        <taxon>Pleosporomycetidae</taxon>
        <taxon>Pleosporales</taxon>
        <taxon>Delitschiaceae</taxon>
        <taxon>Delitschia</taxon>
    </lineage>
</organism>
<dbReference type="EMBL" id="ML994267">
    <property type="protein sequence ID" value="KAF2197190.1"/>
    <property type="molecule type" value="Genomic_DNA"/>
</dbReference>
<dbReference type="Pfam" id="PF21639">
    <property type="entry name" value="ORC5_lid"/>
    <property type="match status" value="1"/>
</dbReference>
<keyword evidence="3" id="KW-0235">DNA replication</keyword>
<dbReference type="OrthoDB" id="365981at2759"/>
<evidence type="ECO:0000256" key="2">
    <source>
        <dbReference type="ARBA" id="ARBA00006269"/>
    </source>
</evidence>
<protein>
    <recommendedName>
        <fullName evidence="13">Orc1-like AAA ATPase domain-containing protein</fullName>
    </recommendedName>
</protein>
<comment type="subcellular location">
    <subcellularLocation>
        <location evidence="1">Nucleus</location>
    </subcellularLocation>
</comment>
<comment type="caution">
    <text evidence="11">The sequence shown here is derived from an EMBL/GenBank/DDBJ whole genome shotgun (WGS) entry which is preliminary data.</text>
</comment>
<evidence type="ECO:0000256" key="6">
    <source>
        <dbReference type="ARBA" id="ARBA00023242"/>
    </source>
</evidence>
<feature type="domain" description="ORC5 lid" evidence="10">
    <location>
        <begin position="226"/>
        <end position="285"/>
    </location>
</feature>
<proteinExistence type="inferred from homology"/>
<evidence type="ECO:0000256" key="4">
    <source>
        <dbReference type="ARBA" id="ARBA00022741"/>
    </source>
</evidence>
<evidence type="ECO:0000256" key="7">
    <source>
        <dbReference type="SAM" id="MobiDB-lite"/>
    </source>
</evidence>
<name>A0A9P4JDL7_9PLEO</name>
<dbReference type="GO" id="GO:0006270">
    <property type="term" value="P:DNA replication initiation"/>
    <property type="evidence" value="ECO:0007669"/>
    <property type="project" value="TreeGrafter"/>
</dbReference>
<dbReference type="AlphaFoldDB" id="A0A9P4JDL7"/>
<dbReference type="PANTHER" id="PTHR12705">
    <property type="entry name" value="ORIGIN RECOGNITION COMPLEX SUBUNIT 5"/>
    <property type="match status" value="1"/>
</dbReference>
<dbReference type="InterPro" id="IPR041664">
    <property type="entry name" value="AAA_16"/>
</dbReference>
<evidence type="ECO:0000256" key="5">
    <source>
        <dbReference type="ARBA" id="ARBA00022840"/>
    </source>
</evidence>
<keyword evidence="4" id="KW-0547">Nucleotide-binding</keyword>
<evidence type="ECO:0000256" key="1">
    <source>
        <dbReference type="ARBA" id="ARBA00004123"/>
    </source>
</evidence>